<comment type="caution">
    <text evidence="3">The sequence shown here is derived from an EMBL/GenBank/DDBJ whole genome shotgun (WGS) entry which is preliminary data.</text>
</comment>
<sequence length="268" mass="30135">MGHEMILSFTLIPAGFIFLASLINAALLSHSWFMTDWQIQRYVFHVDKDFVPPVKAIIPPHITLGFCYTPGNKGFCPDTTVQYVMAPTEAAVASSVIGLMAGIVGLIAYLQLKKRHMDMDVNLARRRFWVGFFSFMGIAVIGAALAAFILHYMSVGPDEYQCKIEKHSSAFKIEHCTREAGACNLLPAWEKQHRELMADKTIKWDSELALSRSKIDVACNETRAVKYFQILLAISAVISIALINWQAFARKGTRYDRLTKGDVGRLYH</sequence>
<feature type="transmembrane region" description="Helical" evidence="1">
    <location>
        <begin position="90"/>
        <end position="110"/>
    </location>
</feature>
<proteinExistence type="predicted"/>
<protein>
    <recommendedName>
        <fullName evidence="2">Formate dehydrogenase transmembrane domain-containing protein</fullName>
    </recommendedName>
</protein>
<keyword evidence="4" id="KW-1185">Reference proteome</keyword>
<keyword evidence="1" id="KW-0812">Transmembrane</keyword>
<gene>
    <name evidence="3" type="ORF">B0J11DRAFT_311308</name>
</gene>
<feature type="transmembrane region" description="Helical" evidence="1">
    <location>
        <begin position="227"/>
        <end position="248"/>
    </location>
</feature>
<dbReference type="InterPro" id="IPR015246">
    <property type="entry name" value="Formate_DH_TM"/>
</dbReference>
<dbReference type="AlphaFoldDB" id="A0A9P9DUI2"/>
<dbReference type="InterPro" id="IPR038384">
    <property type="entry name" value="Formate_DH_C_sf"/>
</dbReference>
<accession>A0A9P9DUI2</accession>
<evidence type="ECO:0000259" key="2">
    <source>
        <dbReference type="Pfam" id="PF09163"/>
    </source>
</evidence>
<feature type="transmembrane region" description="Helical" evidence="1">
    <location>
        <begin position="130"/>
        <end position="150"/>
    </location>
</feature>
<evidence type="ECO:0000313" key="3">
    <source>
        <dbReference type="EMBL" id="KAH7125638.1"/>
    </source>
</evidence>
<dbReference type="SUPFAM" id="SSF81597">
    <property type="entry name" value="Iron-sulfur subunit of formate dehydrogenase N, transmembrane anchor"/>
    <property type="match status" value="1"/>
</dbReference>
<reference evidence="3" key="1">
    <citation type="journal article" date="2021" name="Nat. Commun.">
        <title>Genetic determinants of endophytism in the Arabidopsis root mycobiome.</title>
        <authorList>
            <person name="Mesny F."/>
            <person name="Miyauchi S."/>
            <person name="Thiergart T."/>
            <person name="Pickel B."/>
            <person name="Atanasova L."/>
            <person name="Karlsson M."/>
            <person name="Huettel B."/>
            <person name="Barry K.W."/>
            <person name="Haridas S."/>
            <person name="Chen C."/>
            <person name="Bauer D."/>
            <person name="Andreopoulos W."/>
            <person name="Pangilinan J."/>
            <person name="LaButti K."/>
            <person name="Riley R."/>
            <person name="Lipzen A."/>
            <person name="Clum A."/>
            <person name="Drula E."/>
            <person name="Henrissat B."/>
            <person name="Kohler A."/>
            <person name="Grigoriev I.V."/>
            <person name="Martin F.M."/>
            <person name="Hacquard S."/>
        </authorList>
    </citation>
    <scope>NUCLEOTIDE SEQUENCE</scope>
    <source>
        <strain evidence="3">MPI-CAGE-CH-0243</strain>
    </source>
</reference>
<dbReference type="EMBL" id="JAGMWT010000007">
    <property type="protein sequence ID" value="KAH7125638.1"/>
    <property type="molecule type" value="Genomic_DNA"/>
</dbReference>
<evidence type="ECO:0000256" key="1">
    <source>
        <dbReference type="SAM" id="Phobius"/>
    </source>
</evidence>
<keyword evidence="1" id="KW-1133">Transmembrane helix</keyword>
<dbReference type="Gene3D" id="1.20.5.480">
    <property type="entry name" value="Single helix bin"/>
    <property type="match status" value="1"/>
</dbReference>
<dbReference type="Pfam" id="PF09163">
    <property type="entry name" value="Form-deh_trans"/>
    <property type="match status" value="1"/>
</dbReference>
<keyword evidence="1" id="KW-0472">Membrane</keyword>
<feature type="domain" description="Formate dehydrogenase transmembrane" evidence="2">
    <location>
        <begin position="128"/>
        <end position="160"/>
    </location>
</feature>
<evidence type="ECO:0000313" key="4">
    <source>
        <dbReference type="Proteomes" id="UP000700596"/>
    </source>
</evidence>
<dbReference type="Proteomes" id="UP000700596">
    <property type="component" value="Unassembled WGS sequence"/>
</dbReference>
<dbReference type="OrthoDB" id="3746964at2759"/>
<name>A0A9P9DUI2_9PLEO</name>
<organism evidence="3 4">
    <name type="scientific">Dendryphion nanum</name>
    <dbReference type="NCBI Taxonomy" id="256645"/>
    <lineage>
        <taxon>Eukaryota</taxon>
        <taxon>Fungi</taxon>
        <taxon>Dikarya</taxon>
        <taxon>Ascomycota</taxon>
        <taxon>Pezizomycotina</taxon>
        <taxon>Dothideomycetes</taxon>
        <taxon>Pleosporomycetidae</taxon>
        <taxon>Pleosporales</taxon>
        <taxon>Torulaceae</taxon>
        <taxon>Dendryphion</taxon>
    </lineage>
</organism>